<protein>
    <recommendedName>
        <fullName evidence="1">DUF6808 domain-containing protein</fullName>
    </recommendedName>
</protein>
<comment type="caution">
    <text evidence="2">The sequence shown here is derived from an EMBL/GenBank/DDBJ whole genome shotgun (WGS) entry which is preliminary data.</text>
</comment>
<dbReference type="EMBL" id="JADIMD010000106">
    <property type="protein sequence ID" value="MBO8475048.1"/>
    <property type="molecule type" value="Genomic_DNA"/>
</dbReference>
<accession>A0A9D9INW3</accession>
<gene>
    <name evidence="2" type="ORF">IAB91_07150</name>
</gene>
<dbReference type="InterPro" id="IPR049214">
    <property type="entry name" value="DUF6808"/>
</dbReference>
<proteinExistence type="predicted"/>
<dbReference type="Pfam" id="PF20647">
    <property type="entry name" value="DUF6808"/>
    <property type="match status" value="1"/>
</dbReference>
<name>A0A9D9INW3_9BACT</name>
<sequence length="174" mass="19273">MKATVTTILIAALAVTVLTLSVALVSGRRSRAGFPIPEITMRSDTVLVRDTVLIDRPVEVEKRIIDTILISTVLPVPGDTVRLTDTVYVHLPVEQKHYSAPEYDAWVSGFRPSLDSLKLHTQSARITNTIPIPAPPKPRRWGIGIQVGYGMTTAPRPEFHPYIGLGISYNFIRF</sequence>
<dbReference type="Proteomes" id="UP000823757">
    <property type="component" value="Unassembled WGS sequence"/>
</dbReference>
<evidence type="ECO:0000313" key="3">
    <source>
        <dbReference type="Proteomes" id="UP000823757"/>
    </source>
</evidence>
<feature type="domain" description="DUF6808" evidence="1">
    <location>
        <begin position="85"/>
        <end position="171"/>
    </location>
</feature>
<dbReference type="AlphaFoldDB" id="A0A9D9INW3"/>
<reference evidence="2" key="2">
    <citation type="journal article" date="2021" name="PeerJ">
        <title>Extensive microbial diversity within the chicken gut microbiome revealed by metagenomics and culture.</title>
        <authorList>
            <person name="Gilroy R."/>
            <person name="Ravi A."/>
            <person name="Getino M."/>
            <person name="Pursley I."/>
            <person name="Horton D.L."/>
            <person name="Alikhan N.F."/>
            <person name="Baker D."/>
            <person name="Gharbi K."/>
            <person name="Hall N."/>
            <person name="Watson M."/>
            <person name="Adriaenssens E.M."/>
            <person name="Foster-Nyarko E."/>
            <person name="Jarju S."/>
            <person name="Secka A."/>
            <person name="Antonio M."/>
            <person name="Oren A."/>
            <person name="Chaudhuri R.R."/>
            <person name="La Ragione R."/>
            <person name="Hildebrand F."/>
            <person name="Pallen M.J."/>
        </authorList>
    </citation>
    <scope>NUCLEOTIDE SEQUENCE</scope>
    <source>
        <strain evidence="2">B1-13419</strain>
    </source>
</reference>
<evidence type="ECO:0000259" key="1">
    <source>
        <dbReference type="Pfam" id="PF20647"/>
    </source>
</evidence>
<reference evidence="2" key="1">
    <citation type="submission" date="2020-10" db="EMBL/GenBank/DDBJ databases">
        <authorList>
            <person name="Gilroy R."/>
        </authorList>
    </citation>
    <scope>NUCLEOTIDE SEQUENCE</scope>
    <source>
        <strain evidence="2">B1-13419</strain>
    </source>
</reference>
<organism evidence="2 3">
    <name type="scientific">Candidatus Cryptobacteroides faecigallinarum</name>
    <dbReference type="NCBI Taxonomy" id="2840763"/>
    <lineage>
        <taxon>Bacteria</taxon>
        <taxon>Pseudomonadati</taxon>
        <taxon>Bacteroidota</taxon>
        <taxon>Bacteroidia</taxon>
        <taxon>Bacteroidales</taxon>
        <taxon>Candidatus Cryptobacteroides</taxon>
    </lineage>
</organism>
<evidence type="ECO:0000313" key="2">
    <source>
        <dbReference type="EMBL" id="MBO8475048.1"/>
    </source>
</evidence>